<dbReference type="Proteomes" id="UP000230463">
    <property type="component" value="Unassembled WGS sequence"/>
</dbReference>
<evidence type="ECO:0000313" key="2">
    <source>
        <dbReference type="EMBL" id="PIT59369.1"/>
    </source>
</evidence>
<evidence type="ECO:0000256" key="1">
    <source>
        <dbReference type="SAM" id="Phobius"/>
    </source>
</evidence>
<comment type="caution">
    <text evidence="2">The sequence shown here is derived from an EMBL/GenBank/DDBJ whole genome shotgun (WGS) entry which is preliminary data.</text>
</comment>
<keyword evidence="1" id="KW-0812">Transmembrane</keyword>
<keyword evidence="1" id="KW-0472">Membrane</keyword>
<name>A0A855G636_9NEIS</name>
<feature type="transmembrane region" description="Helical" evidence="1">
    <location>
        <begin position="43"/>
        <end position="67"/>
    </location>
</feature>
<reference evidence="2 3" key="1">
    <citation type="journal article" date="2017" name="MBio">
        <title>Type VI secretion-mediated competition in the bee gut microbiome.</title>
        <authorList>
            <person name="Steele M.I."/>
            <person name="Kwong W.K."/>
            <person name="Powell J.E."/>
            <person name="Whiteley M."/>
            <person name="Moran N.A."/>
        </authorList>
    </citation>
    <scope>NUCLEOTIDE SEQUENCE [LARGE SCALE GENOMIC DNA]</scope>
    <source>
        <strain evidence="2 3">HK3</strain>
    </source>
</reference>
<dbReference type="EMBL" id="MEIU01000060">
    <property type="protein sequence ID" value="PIT59369.1"/>
    <property type="molecule type" value="Genomic_DNA"/>
</dbReference>
<evidence type="ECO:0000313" key="3">
    <source>
        <dbReference type="Proteomes" id="UP000230463"/>
    </source>
</evidence>
<organism evidence="2 3">
    <name type="scientific">Snodgrassella alvi</name>
    <dbReference type="NCBI Taxonomy" id="1196083"/>
    <lineage>
        <taxon>Bacteria</taxon>
        <taxon>Pseudomonadati</taxon>
        <taxon>Pseudomonadota</taxon>
        <taxon>Betaproteobacteria</taxon>
        <taxon>Neisseriales</taxon>
        <taxon>Neisseriaceae</taxon>
        <taxon>Snodgrassella</taxon>
    </lineage>
</organism>
<proteinExistence type="predicted"/>
<dbReference type="AlphaFoldDB" id="A0A855G636"/>
<protein>
    <submittedName>
        <fullName evidence="2">Uncharacterized protein</fullName>
    </submittedName>
</protein>
<sequence>MFAKARKVWAVQLQENHSVTIAMSCAIVRCAYYYQPKLPDDSVIMSVLRAITRIGIYAGAFLSVLIASESSVINRIINVFIEYTAS</sequence>
<keyword evidence="1" id="KW-1133">Transmembrane helix</keyword>
<gene>
    <name evidence="2" type="ORF">BHC57_09225</name>
</gene>
<accession>A0A855G636</accession>